<dbReference type="Proteomes" id="UP000726737">
    <property type="component" value="Unassembled WGS sequence"/>
</dbReference>
<feature type="compositionally biased region" description="Polar residues" evidence="1">
    <location>
        <begin position="64"/>
        <end position="73"/>
    </location>
</feature>
<protein>
    <submittedName>
        <fullName evidence="2">Uncharacterized protein</fullName>
    </submittedName>
</protein>
<name>A0A9P6PNF9_9FUNG</name>
<proteinExistence type="predicted"/>
<comment type="caution">
    <text evidence="2">The sequence shown here is derived from an EMBL/GenBank/DDBJ whole genome shotgun (WGS) entry which is preliminary data.</text>
</comment>
<gene>
    <name evidence="2" type="ORF">BG011_009978</name>
</gene>
<reference evidence="2" key="1">
    <citation type="journal article" date="2020" name="Fungal Divers.">
        <title>Resolving the Mortierellaceae phylogeny through synthesis of multi-gene phylogenetics and phylogenomics.</title>
        <authorList>
            <person name="Vandepol N."/>
            <person name="Liber J."/>
            <person name="Desiro A."/>
            <person name="Na H."/>
            <person name="Kennedy M."/>
            <person name="Barry K."/>
            <person name="Grigoriev I.V."/>
            <person name="Miller A.N."/>
            <person name="O'Donnell K."/>
            <person name="Stajich J.E."/>
            <person name="Bonito G."/>
        </authorList>
    </citation>
    <scope>NUCLEOTIDE SEQUENCE</scope>
    <source>
        <strain evidence="2">KOD948</strain>
    </source>
</reference>
<evidence type="ECO:0000256" key="1">
    <source>
        <dbReference type="SAM" id="MobiDB-lite"/>
    </source>
</evidence>
<dbReference type="OrthoDB" id="2585179at2759"/>
<evidence type="ECO:0000313" key="2">
    <source>
        <dbReference type="EMBL" id="KAG0248723.1"/>
    </source>
</evidence>
<feature type="region of interest" description="Disordered" evidence="1">
    <location>
        <begin position="64"/>
        <end position="94"/>
    </location>
</feature>
<sequence>MAHRYDLTTHTYFDVTIIPEAADQVLASTQTAAAVENGLLAGVECLGSIGTLRNHLLYRVPKLQPSSAATTTDNSDKHTPHNQYGNDQEEQRNKHIVDAISAIHGVMKVDVQTLRQRVKRDEL</sequence>
<dbReference type="EMBL" id="JAAAJA010000933">
    <property type="protein sequence ID" value="KAG0248723.1"/>
    <property type="molecule type" value="Genomic_DNA"/>
</dbReference>
<dbReference type="AlphaFoldDB" id="A0A9P6PNF9"/>
<keyword evidence="3" id="KW-1185">Reference proteome</keyword>
<organism evidence="2 3">
    <name type="scientific">Mortierella polycephala</name>
    <dbReference type="NCBI Taxonomy" id="41804"/>
    <lineage>
        <taxon>Eukaryota</taxon>
        <taxon>Fungi</taxon>
        <taxon>Fungi incertae sedis</taxon>
        <taxon>Mucoromycota</taxon>
        <taxon>Mortierellomycotina</taxon>
        <taxon>Mortierellomycetes</taxon>
        <taxon>Mortierellales</taxon>
        <taxon>Mortierellaceae</taxon>
        <taxon>Mortierella</taxon>
    </lineage>
</organism>
<evidence type="ECO:0000313" key="3">
    <source>
        <dbReference type="Proteomes" id="UP000726737"/>
    </source>
</evidence>
<accession>A0A9P6PNF9</accession>